<organism evidence="1 2">
    <name type="scientific">Caerostris extrusa</name>
    <name type="common">Bark spider</name>
    <name type="synonym">Caerostris bankana</name>
    <dbReference type="NCBI Taxonomy" id="172846"/>
    <lineage>
        <taxon>Eukaryota</taxon>
        <taxon>Metazoa</taxon>
        <taxon>Ecdysozoa</taxon>
        <taxon>Arthropoda</taxon>
        <taxon>Chelicerata</taxon>
        <taxon>Arachnida</taxon>
        <taxon>Araneae</taxon>
        <taxon>Araneomorphae</taxon>
        <taxon>Entelegynae</taxon>
        <taxon>Araneoidea</taxon>
        <taxon>Araneidae</taxon>
        <taxon>Caerostris</taxon>
    </lineage>
</organism>
<gene>
    <name evidence="1" type="ORF">CEXT_494461</name>
</gene>
<proteinExistence type="predicted"/>
<comment type="caution">
    <text evidence="1">The sequence shown here is derived from an EMBL/GenBank/DDBJ whole genome shotgun (WGS) entry which is preliminary data.</text>
</comment>
<dbReference type="AlphaFoldDB" id="A0AAV4RMP0"/>
<evidence type="ECO:0000313" key="1">
    <source>
        <dbReference type="EMBL" id="GIY21566.1"/>
    </source>
</evidence>
<accession>A0AAV4RMP0</accession>
<keyword evidence="2" id="KW-1185">Reference proteome</keyword>
<dbReference type="EMBL" id="BPLR01008033">
    <property type="protein sequence ID" value="GIY21566.1"/>
    <property type="molecule type" value="Genomic_DNA"/>
</dbReference>
<evidence type="ECO:0000313" key="2">
    <source>
        <dbReference type="Proteomes" id="UP001054945"/>
    </source>
</evidence>
<dbReference type="Proteomes" id="UP001054945">
    <property type="component" value="Unassembled WGS sequence"/>
</dbReference>
<name>A0AAV4RMP0_CAEEX</name>
<reference evidence="1 2" key="1">
    <citation type="submission" date="2021-06" db="EMBL/GenBank/DDBJ databases">
        <title>Caerostris extrusa draft genome.</title>
        <authorList>
            <person name="Kono N."/>
            <person name="Arakawa K."/>
        </authorList>
    </citation>
    <scope>NUCLEOTIDE SEQUENCE [LARGE SCALE GENOMIC DNA]</scope>
</reference>
<sequence length="80" mass="8936">MQIGLAKSHRKIFLMNGQNKSPLIEPLKTDFEKFDIGDKKAQEDANFAISKANKLHNVAIVGKDIDRLVLMIGLSQSLKD</sequence>
<protein>
    <submittedName>
        <fullName evidence="1">Uncharacterized protein</fullName>
    </submittedName>
</protein>